<dbReference type="RefSeq" id="WP_413264482.1">
    <property type="nucleotide sequence ID" value="NZ_JBHFNR010000131.1"/>
</dbReference>
<keyword evidence="1" id="KW-0042">Antenna complex</keyword>
<name>A0ABV4XSZ2_9CYAN</name>
<evidence type="ECO:0000313" key="3">
    <source>
        <dbReference type="EMBL" id="MFB2894840.1"/>
    </source>
</evidence>
<dbReference type="InterPro" id="IPR011989">
    <property type="entry name" value="ARM-like"/>
</dbReference>
<dbReference type="SUPFAM" id="SSF48371">
    <property type="entry name" value="ARM repeat"/>
    <property type="match status" value="2"/>
</dbReference>
<evidence type="ECO:0000256" key="2">
    <source>
        <dbReference type="ARBA" id="ARBA00022738"/>
    </source>
</evidence>
<organism evidence="3 4">
    <name type="scientific">Floridaenema flaviceps BLCC-F50</name>
    <dbReference type="NCBI Taxonomy" id="3153642"/>
    <lineage>
        <taxon>Bacteria</taxon>
        <taxon>Bacillati</taxon>
        <taxon>Cyanobacteriota</taxon>
        <taxon>Cyanophyceae</taxon>
        <taxon>Oscillatoriophycideae</taxon>
        <taxon>Aerosakkonematales</taxon>
        <taxon>Aerosakkonemataceae</taxon>
        <taxon>Floridanema</taxon>
        <taxon>Floridanema flaviceps</taxon>
    </lineage>
</organism>
<comment type="caution">
    <text evidence="3">The sequence shown here is derived from an EMBL/GenBank/DDBJ whole genome shotgun (WGS) entry which is preliminary data.</text>
</comment>
<dbReference type="InterPro" id="IPR004830">
    <property type="entry name" value="LRR_variant"/>
</dbReference>
<protein>
    <recommendedName>
        <fullName evidence="5">Leucine rich repeat variant</fullName>
    </recommendedName>
</protein>
<gene>
    <name evidence="3" type="ORF">ACE1CI_18170</name>
</gene>
<sequence length="1397" mass="158493">MPLPEPLNSADLQRFLENPEQLAAENRELQLAIANYPTTPRLLLEVLAQSTDPQVAQTARLHVNWAGELTQNWQEAVDAELRNMQLGQNDRLAVELLKFAPVPDYFLSAWVPAQKFIEALRNPHLPLRYRIKLLERLAKEPTIEPRLQVAESSETPLAVLEQLAGDLEMPIRLAVKYNPNCPPGLIDLVEGQHTVANDWNTDAEQLTMLGQSRWAWIRLTVAQNPSIPLETLMQLALDSTFKVQLAVAKNPQTPANVLAILAEHLEETIQEAIAEHPNATEEILLQLFPNQRDILKNRQNLPLSILERFFREYATDKPLWKQYELQYLLLEQSNTPTWILDRLANVDLEEVRADKLANQENFEIGETIEDWIRDALKFLINIARHPQVTREILERISHYPNPNVKLAVAQNYLTPESLKMQLLEELSVNLDEEVQVKVAEAANTPISTLEVMARNEFYQTKLLREIRRTLSSEYAANANSFKSVADKMISDLKHEILYPANIRVDVDRWMEIIQRSGVLEESFISSLDEDDYHDWSLDEYDSYYDGEQSGNRIEQAIPLWTEVLPGLSLQELKRAVRRIFDVLDMIDNTLRNNSAARSVAVALVGNPNTPETLREVLKNQLIRPSKSLDSYDSDRDIFLALAYNSAIPEAERRQYLQPFITQGYMGKIIAEDPRTPLNILEQLLEQGQEEAIAKNPATPEYLLRRIADKPLPHDWILRVIAENPNAPADLLIRFVKQPHEKRTSSNVSMLDLVLRNPNLPILERYRLLLEKEQGQENAKAHELMSRRPNSPYGLAEVVKSGDKQAIYNAARNSLTPIPILEQLARYPDETVRGVLLENRNLPLEIRLELTRDRSVSVRCGLARKNPHRETPVQVLEILADDESEQVREFVAENPYTPIQVLEKLANDPSPKVKQKLVTNQNTPVTILNRLGLEEDIFNVRNPNTPGIVLAHAVNKILERGYKRDENLVEFLKHPINGSQMPASTLEQLANYNNNSVRYEVAAHPNTPISTLEKLSRESYVPTARAVASNRNTPAHVLEQLATHPDYTTRYNVAHNRNTSPRALELLARYQESQTNAPSTTKDALKSMMAGGDNNEIRKIVAGNPNTPVTVLEWLATREFVNQEETRQEPDPLFGPRTPEEVLYSLVYNPSLTPEILARLAIDPSPKIRALLIRHPNMTPELWEQLAQDEDVEVRYAIASATNCPISILQTLASDEVENVRLKIASNANTPANTLELLCQDVDAKVREAIASNPNTTSSVLEQLAQDEKVEVRRAVAKNSNTPATIRESLRELVIQPSTRQSSPTLQGLSRIYIPNTDDLPTLLSEYVQSPNAFVRFVALLHPLTPVDSLQEGFQSLFWIDRYAVADNPSTPVEIRQQLAQDCNRIVRATAKSYLQNL</sequence>
<evidence type="ECO:0000256" key="1">
    <source>
        <dbReference type="ARBA" id="ARBA00022549"/>
    </source>
</evidence>
<proteinExistence type="predicted"/>
<dbReference type="InterPro" id="IPR016024">
    <property type="entry name" value="ARM-type_fold"/>
</dbReference>
<evidence type="ECO:0008006" key="5">
    <source>
        <dbReference type="Google" id="ProtNLM"/>
    </source>
</evidence>
<dbReference type="EMBL" id="JBHFNR010000131">
    <property type="protein sequence ID" value="MFB2894840.1"/>
    <property type="molecule type" value="Genomic_DNA"/>
</dbReference>
<keyword evidence="4" id="KW-1185">Reference proteome</keyword>
<keyword evidence="2" id="KW-0605">Phycobilisome</keyword>
<dbReference type="Pfam" id="PF01816">
    <property type="entry name" value="LRV"/>
    <property type="match status" value="1"/>
</dbReference>
<evidence type="ECO:0000313" key="4">
    <source>
        <dbReference type="Proteomes" id="UP001576784"/>
    </source>
</evidence>
<dbReference type="Gene3D" id="1.25.10.10">
    <property type="entry name" value="Leucine-rich Repeat Variant"/>
    <property type="match status" value="4"/>
</dbReference>
<dbReference type="Proteomes" id="UP001576784">
    <property type="component" value="Unassembled WGS sequence"/>
</dbReference>
<accession>A0ABV4XSZ2</accession>
<reference evidence="3 4" key="1">
    <citation type="submission" date="2024-09" db="EMBL/GenBank/DDBJ databases">
        <title>Floridaenema gen nov. (Aerosakkonemataceae, Aerosakkonematales ord. nov., Cyanobacteria) from benthic tropical and subtropical fresh waters, with the description of four new species.</title>
        <authorList>
            <person name="Moretto J.A."/>
            <person name="Berthold D.E."/>
            <person name="Lefler F.W."/>
            <person name="Huang I.-S."/>
            <person name="Laughinghouse H. IV."/>
        </authorList>
    </citation>
    <scope>NUCLEOTIDE SEQUENCE [LARGE SCALE GENOMIC DNA]</scope>
    <source>
        <strain evidence="3 4">BLCC-F50</strain>
    </source>
</reference>